<evidence type="ECO:0000313" key="1">
    <source>
        <dbReference type="Proteomes" id="UP000887578"/>
    </source>
</evidence>
<protein>
    <submittedName>
        <fullName evidence="2">Uncharacterized protein</fullName>
    </submittedName>
</protein>
<sequence>MKFYEKKKVHRGRNINLLTNQLEAVTFNETSKGKKKPILRSFLEDDETLGLSNSSNYTQSISFYDLIHESKSPFSTNYNGFDLQYPGASKPTKSVEFPLLHNLLSTPSTSIT</sequence>
<name>A0A914QV60_9BILA</name>
<organism evidence="1 2">
    <name type="scientific">Panagrolaimus davidi</name>
    <dbReference type="NCBI Taxonomy" id="227884"/>
    <lineage>
        <taxon>Eukaryota</taxon>
        <taxon>Metazoa</taxon>
        <taxon>Ecdysozoa</taxon>
        <taxon>Nematoda</taxon>
        <taxon>Chromadorea</taxon>
        <taxon>Rhabditida</taxon>
        <taxon>Tylenchina</taxon>
        <taxon>Panagrolaimomorpha</taxon>
        <taxon>Panagrolaimoidea</taxon>
        <taxon>Panagrolaimidae</taxon>
        <taxon>Panagrolaimus</taxon>
    </lineage>
</organism>
<accession>A0A914QV60</accession>
<evidence type="ECO:0000313" key="2">
    <source>
        <dbReference type="WBParaSite" id="PDA_v2.g567.t1"/>
    </source>
</evidence>
<keyword evidence="1" id="KW-1185">Reference proteome</keyword>
<dbReference type="Proteomes" id="UP000887578">
    <property type="component" value="Unplaced"/>
</dbReference>
<proteinExistence type="predicted"/>
<dbReference type="AlphaFoldDB" id="A0A914QV60"/>
<reference evidence="2" key="1">
    <citation type="submission" date="2022-11" db="UniProtKB">
        <authorList>
            <consortium name="WormBaseParasite"/>
        </authorList>
    </citation>
    <scope>IDENTIFICATION</scope>
</reference>
<dbReference type="WBParaSite" id="PDA_v2.g567.t1">
    <property type="protein sequence ID" value="PDA_v2.g567.t1"/>
    <property type="gene ID" value="PDA_v2.g567"/>
</dbReference>